<evidence type="ECO:0000313" key="5">
    <source>
        <dbReference type="EMBL" id="UGS25137.1"/>
    </source>
</evidence>
<evidence type="ECO:0000256" key="1">
    <source>
        <dbReference type="ARBA" id="ARBA00023015"/>
    </source>
</evidence>
<dbReference type="Gene3D" id="1.10.10.10">
    <property type="entry name" value="Winged helix-like DNA-binding domain superfamily/Winged helix DNA-binding domain"/>
    <property type="match status" value="1"/>
</dbReference>
<reference evidence="5 6" key="1">
    <citation type="submission" date="2023-01" db="EMBL/GenBank/DDBJ databases">
        <title>Characterization of estradiol degrading bacteria Microbacterium sp. MZT7 and reveal degrading genes through genome analysis.</title>
        <authorList>
            <person name="Hao P."/>
            <person name="Gao Y."/>
        </authorList>
    </citation>
    <scope>NUCLEOTIDE SEQUENCE [LARGE SCALE GENOMIC DNA]</scope>
    <source>
        <strain evidence="5 6">MZT7</strain>
    </source>
</reference>
<dbReference type="InterPro" id="IPR036390">
    <property type="entry name" value="WH_DNA-bd_sf"/>
</dbReference>
<evidence type="ECO:0000256" key="2">
    <source>
        <dbReference type="ARBA" id="ARBA00023125"/>
    </source>
</evidence>
<dbReference type="InterPro" id="IPR008920">
    <property type="entry name" value="TF_FadR/GntR_C"/>
</dbReference>
<name>A0ABY3RNG1_9MICO</name>
<dbReference type="InterPro" id="IPR000524">
    <property type="entry name" value="Tscrpt_reg_HTH_GntR"/>
</dbReference>
<evidence type="ECO:0000259" key="4">
    <source>
        <dbReference type="PROSITE" id="PS50949"/>
    </source>
</evidence>
<dbReference type="PANTHER" id="PTHR43537:SF45">
    <property type="entry name" value="GNTR FAMILY REGULATORY PROTEIN"/>
    <property type="match status" value="1"/>
</dbReference>
<proteinExistence type="predicted"/>
<dbReference type="CDD" id="cd07377">
    <property type="entry name" value="WHTH_GntR"/>
    <property type="match status" value="1"/>
</dbReference>
<dbReference type="Pfam" id="PF07729">
    <property type="entry name" value="FCD"/>
    <property type="match status" value="1"/>
</dbReference>
<dbReference type="Pfam" id="PF00392">
    <property type="entry name" value="GntR"/>
    <property type="match status" value="1"/>
</dbReference>
<organism evidence="5 6">
    <name type="scientific">Microbacterium resistens</name>
    <dbReference type="NCBI Taxonomy" id="156977"/>
    <lineage>
        <taxon>Bacteria</taxon>
        <taxon>Bacillati</taxon>
        <taxon>Actinomycetota</taxon>
        <taxon>Actinomycetes</taxon>
        <taxon>Micrococcales</taxon>
        <taxon>Microbacteriaceae</taxon>
        <taxon>Microbacterium</taxon>
    </lineage>
</organism>
<dbReference type="InterPro" id="IPR036388">
    <property type="entry name" value="WH-like_DNA-bd_sf"/>
</dbReference>
<keyword evidence="1" id="KW-0805">Transcription regulation</keyword>
<gene>
    <name evidence="5" type="ORF">K8F61_10540</name>
</gene>
<keyword evidence="3" id="KW-0804">Transcription</keyword>
<keyword evidence="2" id="KW-0238">DNA-binding</keyword>
<dbReference type="Proteomes" id="UP001199642">
    <property type="component" value="Chromosome"/>
</dbReference>
<dbReference type="PANTHER" id="PTHR43537">
    <property type="entry name" value="TRANSCRIPTIONAL REGULATOR, GNTR FAMILY"/>
    <property type="match status" value="1"/>
</dbReference>
<dbReference type="EMBL" id="CP082781">
    <property type="protein sequence ID" value="UGS25137.1"/>
    <property type="molecule type" value="Genomic_DNA"/>
</dbReference>
<evidence type="ECO:0000313" key="6">
    <source>
        <dbReference type="Proteomes" id="UP001199642"/>
    </source>
</evidence>
<evidence type="ECO:0000256" key="3">
    <source>
        <dbReference type="ARBA" id="ARBA00023163"/>
    </source>
</evidence>
<dbReference type="PROSITE" id="PS50949">
    <property type="entry name" value="HTH_GNTR"/>
    <property type="match status" value="1"/>
</dbReference>
<dbReference type="SMART" id="SM00895">
    <property type="entry name" value="FCD"/>
    <property type="match status" value="1"/>
</dbReference>
<protein>
    <submittedName>
        <fullName evidence="5">GntR family transcriptional regulator</fullName>
    </submittedName>
</protein>
<feature type="domain" description="HTH gntR-type" evidence="4">
    <location>
        <begin position="8"/>
        <end position="75"/>
    </location>
</feature>
<dbReference type="Gene3D" id="1.20.120.530">
    <property type="entry name" value="GntR ligand-binding domain-like"/>
    <property type="match status" value="1"/>
</dbReference>
<keyword evidence="6" id="KW-1185">Reference proteome</keyword>
<dbReference type="SUPFAM" id="SSF48008">
    <property type="entry name" value="GntR ligand-binding domain-like"/>
    <property type="match status" value="1"/>
</dbReference>
<dbReference type="SUPFAM" id="SSF46785">
    <property type="entry name" value="Winged helix' DNA-binding domain"/>
    <property type="match status" value="1"/>
</dbReference>
<dbReference type="SMART" id="SM00345">
    <property type="entry name" value="HTH_GNTR"/>
    <property type="match status" value="1"/>
</dbReference>
<dbReference type="RefSeq" id="WP_231818963.1">
    <property type="nucleotide sequence ID" value="NZ_CP082781.1"/>
</dbReference>
<dbReference type="PRINTS" id="PR00035">
    <property type="entry name" value="HTHGNTR"/>
</dbReference>
<sequence>MAGGGGEELESARVARVLREEILHGDRAPGSRLIERDIAAALGVSRLPVREAIRKLGAEGIVVSRPRSWATVRIFTERDIEELGEVRDALEGFLFVLAARRHDEPGLARLRAVIEAERAAALRGDHAGAQDAAAEFHLAVTRLANNSAFDEIVSGTLTRLRWVFGQHDDLGGMVDEHEALYEAIAARDEALVRERITDHLRRGRVQAMRRLQALPVER</sequence>
<accession>A0ABY3RNG1</accession>
<dbReference type="InterPro" id="IPR011711">
    <property type="entry name" value="GntR_C"/>
</dbReference>